<name>A0AAE8XMV8_9CAUD</name>
<evidence type="ECO:0000313" key="2">
    <source>
        <dbReference type="EMBL" id="UAW53429.1"/>
    </source>
</evidence>
<feature type="region of interest" description="Disordered" evidence="1">
    <location>
        <begin position="83"/>
        <end position="131"/>
    </location>
</feature>
<accession>A0AAE8XMV8</accession>
<evidence type="ECO:0000256" key="1">
    <source>
        <dbReference type="SAM" id="MobiDB-lite"/>
    </source>
</evidence>
<dbReference type="EMBL" id="MZ443778">
    <property type="protein sequence ID" value="UAW53429.1"/>
    <property type="molecule type" value="Genomic_DNA"/>
</dbReference>
<feature type="region of interest" description="Disordered" evidence="1">
    <location>
        <begin position="308"/>
        <end position="364"/>
    </location>
</feature>
<protein>
    <submittedName>
        <fullName evidence="2">Uncharacterized protein</fullName>
    </submittedName>
</protein>
<feature type="compositionally biased region" description="Basic and acidic residues" evidence="1">
    <location>
        <begin position="106"/>
        <end position="126"/>
    </location>
</feature>
<evidence type="ECO:0000313" key="3">
    <source>
        <dbReference type="Proteomes" id="UP000827754"/>
    </source>
</evidence>
<feature type="region of interest" description="Disordered" evidence="1">
    <location>
        <begin position="458"/>
        <end position="547"/>
    </location>
</feature>
<feature type="compositionally biased region" description="Acidic residues" evidence="1">
    <location>
        <begin position="310"/>
        <end position="364"/>
    </location>
</feature>
<feature type="compositionally biased region" description="Acidic residues" evidence="1">
    <location>
        <begin position="464"/>
        <end position="516"/>
    </location>
</feature>
<reference evidence="2 3" key="1">
    <citation type="submission" date="2021-06" db="EMBL/GenBank/DDBJ databases">
        <title>Complete genome sequence of Erwinia phage pEa_SNUABM_30.</title>
        <authorList>
            <person name="Kim S.G."/>
            <person name="Park S.C."/>
        </authorList>
    </citation>
    <scope>NUCLEOTIDE SEQUENCE [LARGE SCALE GENOMIC DNA]</scope>
</reference>
<dbReference type="Proteomes" id="UP000827754">
    <property type="component" value="Segment"/>
</dbReference>
<keyword evidence="3" id="KW-1185">Reference proteome</keyword>
<organism evidence="2 3">
    <name type="scientific">Erwinia phage pEa_SNUABM_30</name>
    <dbReference type="NCBI Taxonomy" id="2869553"/>
    <lineage>
        <taxon>Viruses</taxon>
        <taxon>Duplodnaviria</taxon>
        <taxon>Heunggongvirae</taxon>
        <taxon>Uroviricota</taxon>
        <taxon>Caudoviricetes</taxon>
        <taxon>Alexandravirus</taxon>
        <taxon>Alexandravirus SNUABM30</taxon>
    </lineage>
</organism>
<sequence length="547" mass="60244">MARIETNTNLVGKTIVLLDGTKTKIEDAIASGYKVKGRSTKVATRCVIKEGAHFREIERMNMSQLEDTGEGYVKLKEAKASGKKTAVKKEAATSKASSKKAGGKAAAKDAKPSKEKEPKVRRKSSEEQSEDYQNLAMAIIKGKAKPAVEIEAVDETLTDTVAKRIVDHVLSSDIARVCADNKTPIANDLDVTYEAEYAPEGNVIQITMNLQYAAPVKVLSRPTLENAEAIAARAQKMIAPKLSKKLAKAIREAFSLEDANELEAGTVLLSDGAEFVYYGESAKHLGKALLYVVETDKFKSVLGSTLGEYEIPDAEEEEEEEVEDEEEIEEEEEEEEEEEDGEEEEEEEEDGEEEEDAEEDGEEAQGAEYEFVAVEADQLELVNKKVTAKYHAALAERFGVDEEALAPGLMLTDGETTFAYLGCDSKGGLLVIDLSDDADEDDNVLVYSKADIKTLTDFSPVIDSGEEADSEEEDDAEDNSVDFEDDNEEGDDEEEDEDEDFNFEDLPSEDLEDLSDDELRDRVVEAGLTTPRKADKMNASQLRKLLK</sequence>
<proteinExistence type="predicted"/>
<gene>
    <name evidence="2" type="ORF">pEaSNUABM30_00311</name>
</gene>